<feature type="domain" description="Glycosyltransferase 2-like" evidence="2">
    <location>
        <begin position="66"/>
        <end position="208"/>
    </location>
</feature>
<keyword evidence="4" id="KW-1185">Reference proteome</keyword>
<feature type="domain" description="Glycosyltransferase 2-like" evidence="2">
    <location>
        <begin position="12"/>
        <end position="52"/>
    </location>
</feature>
<dbReference type="InterPro" id="IPR050256">
    <property type="entry name" value="Glycosyltransferase_2"/>
</dbReference>
<evidence type="ECO:0000313" key="3">
    <source>
        <dbReference type="EMBL" id="SEP29760.1"/>
    </source>
</evidence>
<feature type="transmembrane region" description="Helical" evidence="1">
    <location>
        <begin position="275"/>
        <end position="303"/>
    </location>
</feature>
<reference evidence="4" key="1">
    <citation type="submission" date="2016-10" db="EMBL/GenBank/DDBJ databases">
        <authorList>
            <person name="Varghese N."/>
            <person name="Submissions S."/>
        </authorList>
    </citation>
    <scope>NUCLEOTIDE SEQUENCE [LARGE SCALE GENOMIC DNA]</scope>
    <source>
        <strain evidence="4">CGMCC 1.10121</strain>
    </source>
</reference>
<dbReference type="SUPFAM" id="SSF53448">
    <property type="entry name" value="Nucleotide-diphospho-sugar transferases"/>
    <property type="match status" value="1"/>
</dbReference>
<dbReference type="Pfam" id="PF00535">
    <property type="entry name" value="Glycos_transf_2"/>
    <property type="match status" value="2"/>
</dbReference>
<evidence type="ECO:0000313" key="4">
    <source>
        <dbReference type="Proteomes" id="UP000199126"/>
    </source>
</evidence>
<dbReference type="Proteomes" id="UP000199126">
    <property type="component" value="Unassembled WGS sequence"/>
</dbReference>
<dbReference type="Gene3D" id="3.90.550.10">
    <property type="entry name" value="Spore Coat Polysaccharide Biosynthesis Protein SpsA, Chain A"/>
    <property type="match status" value="1"/>
</dbReference>
<dbReference type="CDD" id="cd04179">
    <property type="entry name" value="DPM_DPG-synthase_like"/>
    <property type="match status" value="1"/>
</dbReference>
<protein>
    <submittedName>
        <fullName evidence="3">Glycosyltransferase involved in cell wall bisynthesis</fullName>
    </submittedName>
</protein>
<evidence type="ECO:0000259" key="2">
    <source>
        <dbReference type="Pfam" id="PF00535"/>
    </source>
</evidence>
<dbReference type="PANTHER" id="PTHR48090">
    <property type="entry name" value="UNDECAPRENYL-PHOSPHATE 4-DEOXY-4-FORMAMIDO-L-ARABINOSE TRANSFERASE-RELATED"/>
    <property type="match status" value="1"/>
</dbReference>
<dbReference type="PANTHER" id="PTHR48090:SF6">
    <property type="entry name" value="SLR5056 PROTEIN"/>
    <property type="match status" value="1"/>
</dbReference>
<dbReference type="InterPro" id="IPR029044">
    <property type="entry name" value="Nucleotide-diphossugar_trans"/>
</dbReference>
<dbReference type="InterPro" id="IPR001173">
    <property type="entry name" value="Glyco_trans_2-like"/>
</dbReference>
<proteinExistence type="predicted"/>
<keyword evidence="1" id="KW-0812">Transmembrane</keyword>
<gene>
    <name evidence="3" type="ORF">SAMN04487948_1377</name>
</gene>
<feature type="transmembrane region" description="Helical" evidence="1">
    <location>
        <begin position="315"/>
        <end position="339"/>
    </location>
</feature>
<evidence type="ECO:0000256" key="1">
    <source>
        <dbReference type="SAM" id="Phobius"/>
    </source>
</evidence>
<keyword evidence="3" id="KW-0808">Transferase</keyword>
<dbReference type="AlphaFoldDB" id="A0A1H8WQ09"/>
<name>A0A1H8WQ09_9EURY</name>
<keyword evidence="1" id="KW-0472">Membrane</keyword>
<organism evidence="3 4">
    <name type="scientific">Halogranum amylolyticum</name>
    <dbReference type="NCBI Taxonomy" id="660520"/>
    <lineage>
        <taxon>Archaea</taxon>
        <taxon>Methanobacteriati</taxon>
        <taxon>Methanobacteriota</taxon>
        <taxon>Stenosarchaea group</taxon>
        <taxon>Halobacteria</taxon>
        <taxon>Halobacteriales</taxon>
        <taxon>Haloferacaceae</taxon>
    </lineage>
</organism>
<dbReference type="GO" id="GO:0016740">
    <property type="term" value="F:transferase activity"/>
    <property type="evidence" value="ECO:0007669"/>
    <property type="project" value="UniProtKB-KW"/>
</dbReference>
<accession>A0A1H8WQ09</accession>
<dbReference type="EMBL" id="FODV01000037">
    <property type="protein sequence ID" value="SEP29760.1"/>
    <property type="molecule type" value="Genomic_DNA"/>
</dbReference>
<keyword evidence="1" id="KW-1133">Transmembrane helix</keyword>
<sequence>MTDMYREHTVGVVIPAYNEEGLISEVINQMPEYVDKMYVVDDCSTDGTWNEIIATARENQYIEDSNPSKIITADGGKSMLDKRAILDEPIGRVVPIQHRENLGAGGAIKTGYLAALRDGVDIVPTVDGDGQMDLDQLPKLLDPIVEGEADYAKGNRLLYREFRSDMPKFRFIGNSILTLLTKISSGYWKTMDPQNGYTAISNYALENVGIEGMYEYYGYCNDLLVKLNAKGMRVADVAIPAIYGEEESSINYRTYIQKVSGMLLRNFMWRLKIKYLVLDFHPLALFYLFGASTAGLGSFAGVWSLYSKFMLGNKLFVSASLSMMLFTIGCMFLMFAMLFDMQTNENLEVQIRE</sequence>